<dbReference type="AlphaFoldDB" id="A0A1T5FUD0"/>
<dbReference type="Proteomes" id="UP000190541">
    <property type="component" value="Unassembled WGS sequence"/>
</dbReference>
<keyword evidence="2" id="KW-1185">Reference proteome</keyword>
<sequence length="44" mass="5123">MKKERRKFSAGFKAKVAIEAIKEQQTVHELAAKCIRPTKYIFID</sequence>
<organism evidence="1 2">
    <name type="scientific">Parapedobacter luteus</name>
    <dbReference type="NCBI Taxonomy" id="623280"/>
    <lineage>
        <taxon>Bacteria</taxon>
        <taxon>Pseudomonadati</taxon>
        <taxon>Bacteroidota</taxon>
        <taxon>Sphingobacteriia</taxon>
        <taxon>Sphingobacteriales</taxon>
        <taxon>Sphingobacteriaceae</taxon>
        <taxon>Parapedobacter</taxon>
    </lineage>
</organism>
<reference evidence="1 2" key="1">
    <citation type="submission" date="2017-02" db="EMBL/GenBank/DDBJ databases">
        <authorList>
            <person name="Peterson S.W."/>
        </authorList>
    </citation>
    <scope>NUCLEOTIDE SEQUENCE [LARGE SCALE GENOMIC DNA]</scope>
    <source>
        <strain evidence="1 2">DSM 22899</strain>
    </source>
</reference>
<proteinExistence type="predicted"/>
<evidence type="ECO:0008006" key="3">
    <source>
        <dbReference type="Google" id="ProtNLM"/>
    </source>
</evidence>
<evidence type="ECO:0000313" key="2">
    <source>
        <dbReference type="Proteomes" id="UP000190541"/>
    </source>
</evidence>
<dbReference type="EMBL" id="FUYS01000024">
    <property type="protein sequence ID" value="SKB99654.1"/>
    <property type="molecule type" value="Genomic_DNA"/>
</dbReference>
<name>A0A1T5FUD0_9SPHI</name>
<evidence type="ECO:0000313" key="1">
    <source>
        <dbReference type="EMBL" id="SKB99654.1"/>
    </source>
</evidence>
<dbReference type="STRING" id="623280.SAMN05660226_04184"/>
<accession>A0A1T5FUD0</accession>
<gene>
    <name evidence="1" type="ORF">SAMN05660226_04184</name>
</gene>
<protein>
    <recommendedName>
        <fullName evidence="3">Transposase</fullName>
    </recommendedName>
</protein>